<proteinExistence type="predicted"/>
<dbReference type="Proteomes" id="UP001530400">
    <property type="component" value="Unassembled WGS sequence"/>
</dbReference>
<protein>
    <submittedName>
        <fullName evidence="1">Uncharacterized protein</fullName>
    </submittedName>
</protein>
<accession>A0ABD3Q5X6</accession>
<reference evidence="1 2" key="1">
    <citation type="submission" date="2024-10" db="EMBL/GenBank/DDBJ databases">
        <title>Updated reference genomes for cyclostephanoid diatoms.</title>
        <authorList>
            <person name="Roberts W.R."/>
            <person name="Alverson A.J."/>
        </authorList>
    </citation>
    <scope>NUCLEOTIDE SEQUENCE [LARGE SCALE GENOMIC DNA]</scope>
    <source>
        <strain evidence="1 2">AJA010-31</strain>
    </source>
</reference>
<dbReference type="AlphaFoldDB" id="A0ABD3Q5X6"/>
<dbReference type="EMBL" id="JALLPJ020000335">
    <property type="protein sequence ID" value="KAL3795006.1"/>
    <property type="molecule type" value="Genomic_DNA"/>
</dbReference>
<organism evidence="1 2">
    <name type="scientific">Cyclotella atomus</name>
    <dbReference type="NCBI Taxonomy" id="382360"/>
    <lineage>
        <taxon>Eukaryota</taxon>
        <taxon>Sar</taxon>
        <taxon>Stramenopiles</taxon>
        <taxon>Ochrophyta</taxon>
        <taxon>Bacillariophyta</taxon>
        <taxon>Coscinodiscophyceae</taxon>
        <taxon>Thalassiosirophycidae</taxon>
        <taxon>Stephanodiscales</taxon>
        <taxon>Stephanodiscaceae</taxon>
        <taxon>Cyclotella</taxon>
    </lineage>
</organism>
<gene>
    <name evidence="1" type="ORF">ACHAWO_005387</name>
</gene>
<sequence>MEDLQWKDQISNVNAAGPDEFNDTLLPLEHHSGQLWIFATQLQQ</sequence>
<evidence type="ECO:0000313" key="2">
    <source>
        <dbReference type="Proteomes" id="UP001530400"/>
    </source>
</evidence>
<comment type="caution">
    <text evidence="1">The sequence shown here is derived from an EMBL/GenBank/DDBJ whole genome shotgun (WGS) entry which is preliminary data.</text>
</comment>
<keyword evidence="2" id="KW-1185">Reference proteome</keyword>
<evidence type="ECO:0000313" key="1">
    <source>
        <dbReference type="EMBL" id="KAL3795006.1"/>
    </source>
</evidence>
<name>A0ABD3Q5X6_9STRA</name>